<accession>A0A2N7CA98</accession>
<dbReference type="RefSeq" id="WP_102483070.1">
    <property type="nucleotide sequence ID" value="NZ_MCSW01000207.1"/>
</dbReference>
<comment type="caution">
    <text evidence="3">The sequence shown here is derived from an EMBL/GenBank/DDBJ whole genome shotgun (WGS) entry which is preliminary data.</text>
</comment>
<evidence type="ECO:0000256" key="1">
    <source>
        <dbReference type="SAM" id="MobiDB-lite"/>
    </source>
</evidence>
<feature type="region of interest" description="Disordered" evidence="1">
    <location>
        <begin position="33"/>
        <end position="65"/>
    </location>
</feature>
<dbReference type="AlphaFoldDB" id="A0A2N7CA98"/>
<evidence type="ECO:0000313" key="4">
    <source>
        <dbReference type="Proteomes" id="UP000235405"/>
    </source>
</evidence>
<feature type="chain" id="PRO_5014769605" evidence="2">
    <location>
        <begin position="25"/>
        <end position="517"/>
    </location>
</feature>
<dbReference type="EMBL" id="MCSW01000207">
    <property type="protein sequence ID" value="PMF18417.1"/>
    <property type="molecule type" value="Genomic_DNA"/>
</dbReference>
<protein>
    <submittedName>
        <fullName evidence="3">Uncharacterized protein</fullName>
    </submittedName>
</protein>
<proteinExistence type="predicted"/>
<feature type="signal peptide" evidence="2">
    <location>
        <begin position="1"/>
        <end position="24"/>
    </location>
</feature>
<feature type="compositionally biased region" description="Polar residues" evidence="1">
    <location>
        <begin position="33"/>
        <end position="63"/>
    </location>
</feature>
<organism evidence="3 4">
    <name type="scientific">Vibrio splendidus</name>
    <dbReference type="NCBI Taxonomy" id="29497"/>
    <lineage>
        <taxon>Bacteria</taxon>
        <taxon>Pseudomonadati</taxon>
        <taxon>Pseudomonadota</taxon>
        <taxon>Gammaproteobacteria</taxon>
        <taxon>Vibrionales</taxon>
        <taxon>Vibrionaceae</taxon>
        <taxon>Vibrio</taxon>
    </lineage>
</organism>
<evidence type="ECO:0000256" key="2">
    <source>
        <dbReference type="SAM" id="SignalP"/>
    </source>
</evidence>
<evidence type="ECO:0000313" key="3">
    <source>
        <dbReference type="EMBL" id="PMF18417.1"/>
    </source>
</evidence>
<sequence>MKKRVSLVVLVGCSSLFGLPSWLASQEPSTQSLLKETKSSLSDPASSRAGSNEAASTPSNDSEASLKAFIESKPKQTLKVVATSALTASGEPEFLREEFMPFDTVTQTLIVSNEGERTDRNQKPRVNSAIQQSIQHEINQWPLTENSPINHSVDITGLFEDPDDDLLTTQVAVNHPKFSVSNLGEKTSIQGTPKVGEAPTQLIARAKDNYHGSEENAWVTTRFSLPSISSGLEEDGLHPLIGDTWYRLETNHRFSGKTYNYEKVYCEAFKFINDEVFFASSNTLTTCPNEYELRRVGSYQVDGDTLIVSSTQSIFDNDMRWKILETYPSHPTFTTAHVTQVKMGNEYETYTVASKTQIEQRINTITGLEALQLTPVNYMYLANDGHYYLGWYGMQISNYQQSDPASPDRMDGDLNVQSYNTTVICEDLLDKFNHYSVGGQGVYGEIIGQTIGETYEPIECGEQPLGNLQYSYFDVDFLEFDEFKHGEVFSIILRPKLEWRHKVEEIKLNVRYLDPNS</sequence>
<gene>
    <name evidence="3" type="ORF">BCV19_15950</name>
</gene>
<dbReference type="Proteomes" id="UP000235405">
    <property type="component" value="Unassembled WGS sequence"/>
</dbReference>
<keyword evidence="2" id="KW-0732">Signal</keyword>
<name>A0A2N7CA98_VIBSP</name>
<reference evidence="4" key="1">
    <citation type="submission" date="2016-07" db="EMBL/GenBank/DDBJ databases">
        <title>Nontailed viruses are major unrecognized killers of bacteria in the ocean.</title>
        <authorList>
            <person name="Kauffman K."/>
            <person name="Hussain F."/>
            <person name="Yang J."/>
            <person name="Arevalo P."/>
            <person name="Brown J."/>
            <person name="Cutler M."/>
            <person name="Kelly L."/>
            <person name="Polz M.F."/>
        </authorList>
    </citation>
    <scope>NUCLEOTIDE SEQUENCE [LARGE SCALE GENOMIC DNA]</scope>
    <source>
        <strain evidence="4">10N.286.54.F3</strain>
    </source>
</reference>